<dbReference type="NCBIfam" id="TIGR00857">
    <property type="entry name" value="pyrC_multi"/>
    <property type="match status" value="1"/>
</dbReference>
<dbReference type="InterPro" id="IPR050138">
    <property type="entry name" value="DHOase/Allantoinase_Hydrolase"/>
</dbReference>
<dbReference type="PANTHER" id="PTHR43668:SF2">
    <property type="entry name" value="ALLANTOINASE"/>
    <property type="match status" value="1"/>
</dbReference>
<evidence type="ECO:0000256" key="2">
    <source>
        <dbReference type="ARBA" id="ARBA00002368"/>
    </source>
</evidence>
<dbReference type="GO" id="GO:0004151">
    <property type="term" value="F:dihydroorotase activity"/>
    <property type="evidence" value="ECO:0007669"/>
    <property type="project" value="InterPro"/>
</dbReference>
<dbReference type="InterPro" id="IPR032466">
    <property type="entry name" value="Metal_Hydrolase"/>
</dbReference>
<accession>A0A9D1TC76</accession>
<reference evidence="8" key="1">
    <citation type="submission" date="2020-10" db="EMBL/GenBank/DDBJ databases">
        <authorList>
            <person name="Gilroy R."/>
        </authorList>
    </citation>
    <scope>NUCLEOTIDE SEQUENCE</scope>
    <source>
        <strain evidence="8">CHK183-6373</strain>
    </source>
</reference>
<dbReference type="InterPro" id="IPR004722">
    <property type="entry name" value="DHOase"/>
</dbReference>
<sequence length="405" mass="43062">MGGRVYAGGRVYTGAGRLRQADILVEGGIIRRIAPRIVGEGQERVDCAGLILAPGFIDLHAHLREPGFEEKETIASGTALAKRSGFQTVCAMPNLNPAPDAPETARVELEAIARGARVDTRIYGTITKGRAGRELADIEGLAPLVCGYSDDGSGVQDDALMERAMRAIARTGRYLAAHVEDASLVPKGGSVREGVASQRFGVPGIPPESETRQLLRDLALVEKTGVRYHMCHISAGESVEAIRAAKRRGLPVTCEVTPHQLCLCDEDIIEDSGRFKMNPPLGTRADREALVVGVLDGTIDAIATDHAPHTPAEKGRGLAGSLFGVSGFATAFAASLRYLPLSVVLRAMIDAPARILGMGNVALREGAKAQFQALHTRPWTVEAEGRSTPFEGMTLVGGCEWTIES</sequence>
<reference evidence="8" key="2">
    <citation type="journal article" date="2021" name="PeerJ">
        <title>Extensive microbial diversity within the chicken gut microbiome revealed by metagenomics and culture.</title>
        <authorList>
            <person name="Gilroy R."/>
            <person name="Ravi A."/>
            <person name="Getino M."/>
            <person name="Pursley I."/>
            <person name="Horton D.L."/>
            <person name="Alikhan N.F."/>
            <person name="Baker D."/>
            <person name="Gharbi K."/>
            <person name="Hall N."/>
            <person name="Watson M."/>
            <person name="Adriaenssens E.M."/>
            <person name="Foster-Nyarko E."/>
            <person name="Jarju S."/>
            <person name="Secka A."/>
            <person name="Antonio M."/>
            <person name="Oren A."/>
            <person name="Chaudhuri R.R."/>
            <person name="La Ragione R."/>
            <person name="Hildebrand F."/>
            <person name="Pallen M.J."/>
        </authorList>
    </citation>
    <scope>NUCLEOTIDE SEQUENCE</scope>
    <source>
        <strain evidence="8">CHK183-6373</strain>
    </source>
</reference>
<evidence type="ECO:0000256" key="3">
    <source>
        <dbReference type="ARBA" id="ARBA00010286"/>
    </source>
</evidence>
<comment type="similarity">
    <text evidence="3">Belongs to the metallo-dependent hydrolases superfamily. DHOase family. Class I DHOase subfamily.</text>
</comment>
<evidence type="ECO:0000256" key="5">
    <source>
        <dbReference type="ARBA" id="ARBA00022801"/>
    </source>
</evidence>
<dbReference type="EMBL" id="DVOT01000016">
    <property type="protein sequence ID" value="HIV26472.1"/>
    <property type="molecule type" value="Genomic_DNA"/>
</dbReference>
<evidence type="ECO:0000256" key="4">
    <source>
        <dbReference type="ARBA" id="ARBA00022723"/>
    </source>
</evidence>
<keyword evidence="5" id="KW-0378">Hydrolase</keyword>
<dbReference type="InterPro" id="IPR002195">
    <property type="entry name" value="Dihydroorotase_CS"/>
</dbReference>
<dbReference type="InterPro" id="IPR011059">
    <property type="entry name" value="Metal-dep_hydrolase_composite"/>
</dbReference>
<evidence type="ECO:0000256" key="1">
    <source>
        <dbReference type="ARBA" id="ARBA00001947"/>
    </source>
</evidence>
<gene>
    <name evidence="8" type="ORF">IAA64_00760</name>
</gene>
<evidence type="ECO:0000313" key="9">
    <source>
        <dbReference type="Proteomes" id="UP000886884"/>
    </source>
</evidence>
<evidence type="ECO:0000259" key="7">
    <source>
        <dbReference type="Pfam" id="PF12890"/>
    </source>
</evidence>
<keyword evidence="6" id="KW-0665">Pyrimidine biosynthesis</keyword>
<organism evidence="8 9">
    <name type="scientific">Candidatus Ornithocaccomicrobium faecavium</name>
    <dbReference type="NCBI Taxonomy" id="2840890"/>
    <lineage>
        <taxon>Bacteria</taxon>
        <taxon>Bacillati</taxon>
        <taxon>Bacillota</taxon>
        <taxon>Clostridia</taxon>
        <taxon>Candidatus Ornithocaccomicrobium</taxon>
    </lineage>
</organism>
<dbReference type="SUPFAM" id="SSF51338">
    <property type="entry name" value="Composite domain of metallo-dependent hydrolases"/>
    <property type="match status" value="1"/>
</dbReference>
<evidence type="ECO:0000313" key="8">
    <source>
        <dbReference type="EMBL" id="HIV26472.1"/>
    </source>
</evidence>
<dbReference type="Gene3D" id="3.20.20.140">
    <property type="entry name" value="Metal-dependent hydrolases"/>
    <property type="match status" value="1"/>
</dbReference>
<dbReference type="GO" id="GO:0004038">
    <property type="term" value="F:allantoinase activity"/>
    <property type="evidence" value="ECO:0007669"/>
    <property type="project" value="TreeGrafter"/>
</dbReference>
<dbReference type="Proteomes" id="UP000886884">
    <property type="component" value="Unassembled WGS sequence"/>
</dbReference>
<comment type="cofactor">
    <cofactor evidence="1">
        <name>Zn(2+)</name>
        <dbReference type="ChEBI" id="CHEBI:29105"/>
    </cofactor>
</comment>
<comment type="function">
    <text evidence="2">Catalyzes the reversible cyclization of carbamoyl aspartate to dihydroorotate.</text>
</comment>
<dbReference type="SUPFAM" id="SSF51556">
    <property type="entry name" value="Metallo-dependent hydrolases"/>
    <property type="match status" value="1"/>
</dbReference>
<dbReference type="CDD" id="cd01317">
    <property type="entry name" value="DHOase_IIa"/>
    <property type="match status" value="1"/>
</dbReference>
<dbReference type="PANTHER" id="PTHR43668">
    <property type="entry name" value="ALLANTOINASE"/>
    <property type="match status" value="1"/>
</dbReference>
<dbReference type="PROSITE" id="PS00483">
    <property type="entry name" value="DIHYDROOROTASE_2"/>
    <property type="match status" value="1"/>
</dbReference>
<dbReference type="Gene3D" id="2.30.40.10">
    <property type="entry name" value="Urease, subunit C, domain 1"/>
    <property type="match status" value="1"/>
</dbReference>
<name>A0A9D1TC76_9FIRM</name>
<dbReference type="AlphaFoldDB" id="A0A9D1TC76"/>
<dbReference type="GO" id="GO:0005737">
    <property type="term" value="C:cytoplasm"/>
    <property type="evidence" value="ECO:0007669"/>
    <property type="project" value="TreeGrafter"/>
</dbReference>
<evidence type="ECO:0000256" key="6">
    <source>
        <dbReference type="ARBA" id="ARBA00022975"/>
    </source>
</evidence>
<feature type="domain" description="Dihydroorotase catalytic" evidence="7">
    <location>
        <begin position="51"/>
        <end position="238"/>
    </location>
</feature>
<dbReference type="GO" id="GO:0046872">
    <property type="term" value="F:metal ion binding"/>
    <property type="evidence" value="ECO:0007669"/>
    <property type="project" value="UniProtKB-KW"/>
</dbReference>
<dbReference type="InterPro" id="IPR024403">
    <property type="entry name" value="DHOase_cat"/>
</dbReference>
<dbReference type="PROSITE" id="PS00482">
    <property type="entry name" value="DIHYDROOROTASE_1"/>
    <property type="match status" value="1"/>
</dbReference>
<protein>
    <submittedName>
        <fullName evidence="8">Dihydroorotase</fullName>
    </submittedName>
</protein>
<comment type="caution">
    <text evidence="8">The sequence shown here is derived from an EMBL/GenBank/DDBJ whole genome shotgun (WGS) entry which is preliminary data.</text>
</comment>
<dbReference type="GO" id="GO:0006221">
    <property type="term" value="P:pyrimidine nucleotide biosynthetic process"/>
    <property type="evidence" value="ECO:0007669"/>
    <property type="project" value="UniProtKB-KW"/>
</dbReference>
<dbReference type="GO" id="GO:0006145">
    <property type="term" value="P:purine nucleobase catabolic process"/>
    <property type="evidence" value="ECO:0007669"/>
    <property type="project" value="TreeGrafter"/>
</dbReference>
<dbReference type="Pfam" id="PF12890">
    <property type="entry name" value="DHOase"/>
    <property type="match status" value="1"/>
</dbReference>
<proteinExistence type="inferred from homology"/>
<keyword evidence="4" id="KW-0479">Metal-binding</keyword>